<comment type="caution">
    <text evidence="3">The sequence shown here is derived from an EMBL/GenBank/DDBJ whole genome shotgun (WGS) entry which is preliminary data.</text>
</comment>
<sequence>MDPSLPYSPAVHTPHDTYARASVVADVELGAVADGRIFEELIDAEVAVNMEKLCEASRLGIPPAYRGVVYRYLLGVAFIDKSSEMTMEAQQDKDFHLLHTAYARMRGDADEDGDRGGAGAGGHSGGRSAGGTVAAPHTIRALLAFLTASTAAVVGASEGSGLPYCSGGGCHGGAGGGTGTLAMSFVYRGPSAVPAIAPAATLAAWEESATALRYCAPFNTDARQWSRMTTALAALRMMYGNVSVDHVRLLVLLARQFDRVAGSARDTFLTTHALFNALTQEGNVLHDPDALQAHCGRFLMLFRAILLPLYEHFTVEGLTTWEWVPSLLSGFFVGRMHPDDVFALWDCYLADVSEQQVMGLHPYACLAMLSSMTEVLIEAGKTEILYCLEHLPRLDTAAIMRKAVLIRESVYSKELLGF</sequence>
<feature type="region of interest" description="Disordered" evidence="1">
    <location>
        <begin position="108"/>
        <end position="132"/>
    </location>
</feature>
<dbReference type="Proteomes" id="UP001430356">
    <property type="component" value="Unassembled WGS sequence"/>
</dbReference>
<dbReference type="EMBL" id="JAECZO010000032">
    <property type="protein sequence ID" value="KAK7194171.1"/>
    <property type="molecule type" value="Genomic_DNA"/>
</dbReference>
<dbReference type="SUPFAM" id="SSF47923">
    <property type="entry name" value="Ypt/Rab-GAP domain of gyp1p"/>
    <property type="match status" value="2"/>
</dbReference>
<evidence type="ECO:0000256" key="1">
    <source>
        <dbReference type="SAM" id="MobiDB-lite"/>
    </source>
</evidence>
<evidence type="ECO:0000313" key="3">
    <source>
        <dbReference type="EMBL" id="KAK7194171.1"/>
    </source>
</evidence>
<organism evidence="3 4">
    <name type="scientific">Novymonas esmeraldas</name>
    <dbReference type="NCBI Taxonomy" id="1808958"/>
    <lineage>
        <taxon>Eukaryota</taxon>
        <taxon>Discoba</taxon>
        <taxon>Euglenozoa</taxon>
        <taxon>Kinetoplastea</taxon>
        <taxon>Metakinetoplastina</taxon>
        <taxon>Trypanosomatida</taxon>
        <taxon>Trypanosomatidae</taxon>
        <taxon>Novymonas</taxon>
    </lineage>
</organism>
<dbReference type="InterPro" id="IPR035969">
    <property type="entry name" value="Rab-GAP_TBC_sf"/>
</dbReference>
<proteinExistence type="predicted"/>
<keyword evidence="4" id="KW-1185">Reference proteome</keyword>
<evidence type="ECO:0000259" key="2">
    <source>
        <dbReference type="Pfam" id="PF00566"/>
    </source>
</evidence>
<feature type="compositionally biased region" description="Gly residues" evidence="1">
    <location>
        <begin position="116"/>
        <end position="129"/>
    </location>
</feature>
<protein>
    <submittedName>
        <fullName evidence="3">Rab-GTPase-TBC domain containing protein</fullName>
    </submittedName>
</protein>
<dbReference type="AlphaFoldDB" id="A0AAW0ELZ0"/>
<reference evidence="3 4" key="1">
    <citation type="journal article" date="2021" name="MBio">
        <title>A New Model Trypanosomatid, Novymonas esmeraldas: Genomic Perception of Its 'Candidatus Pandoraea novymonadis' Endosymbiont.</title>
        <authorList>
            <person name="Zakharova A."/>
            <person name="Saura A."/>
            <person name="Butenko A."/>
            <person name="Podesvova L."/>
            <person name="Warmusova S."/>
            <person name="Kostygov A.Y."/>
            <person name="Nenarokova A."/>
            <person name="Lukes J."/>
            <person name="Opperdoes F.R."/>
            <person name="Yurchenko V."/>
        </authorList>
    </citation>
    <scope>NUCLEOTIDE SEQUENCE [LARGE SCALE GENOMIC DNA]</scope>
    <source>
        <strain evidence="3 4">E262AT.01</strain>
    </source>
</reference>
<feature type="domain" description="Rab-GAP TBC" evidence="2">
    <location>
        <begin position="263"/>
        <end position="374"/>
    </location>
</feature>
<evidence type="ECO:0000313" key="4">
    <source>
        <dbReference type="Proteomes" id="UP001430356"/>
    </source>
</evidence>
<dbReference type="InterPro" id="IPR000195">
    <property type="entry name" value="Rab-GAP-TBC_dom"/>
</dbReference>
<accession>A0AAW0ELZ0</accession>
<name>A0AAW0ELZ0_9TRYP</name>
<dbReference type="Pfam" id="PF00566">
    <property type="entry name" value="RabGAP-TBC"/>
    <property type="match status" value="1"/>
</dbReference>
<dbReference type="Gene3D" id="1.10.472.80">
    <property type="entry name" value="Ypt/Rab-GAP domain of gyp1p, domain 3"/>
    <property type="match status" value="1"/>
</dbReference>
<gene>
    <name evidence="3" type="ORF">NESM_000330900</name>
</gene>